<protein>
    <submittedName>
        <fullName evidence="2">HET-domain-containing protein</fullName>
    </submittedName>
</protein>
<dbReference type="Proteomes" id="UP000235371">
    <property type="component" value="Unassembled WGS sequence"/>
</dbReference>
<evidence type="ECO:0000259" key="1">
    <source>
        <dbReference type="Pfam" id="PF06985"/>
    </source>
</evidence>
<keyword evidence="3" id="KW-1185">Reference proteome</keyword>
<dbReference type="PANTHER" id="PTHR33112">
    <property type="entry name" value="DOMAIN PROTEIN, PUTATIVE-RELATED"/>
    <property type="match status" value="1"/>
</dbReference>
<dbReference type="RefSeq" id="XP_024742764.1">
    <property type="nucleotide sequence ID" value="XM_024886330.1"/>
</dbReference>
<evidence type="ECO:0000313" key="3">
    <source>
        <dbReference type="Proteomes" id="UP000235371"/>
    </source>
</evidence>
<gene>
    <name evidence="2" type="ORF">K444DRAFT_659137</name>
</gene>
<sequence>MPHCRFCLDIPFRDLPYENEEGFPHQPTLDALRESAKSCKLCKIILWAAGCYLTSPGGIVMSKPSEELPDGRKFMTQVFEGMYDTMGVMRGFSNGAVVMNTGSAQAELGEPRSVDLDARFPQGSNVRPWLYGNWYRSPYRDRHPLLVGLGIRLGKGAMLGEAEGNSETDVFIKGTYLRIRTDEESEFSAIVPGRLRTDFQGSEIAFQRVHKWVEECDRGHDCDKNHSCDKNRDSPIVPTRLLEVSGSGETIRVVQLGEQRSHYLALSHSWGLSHRITTTKWNIVKHREGITVAQLPPTFREAVLIARKLDISYLWIDSLCIIQDDFSDWEVEASRMGNVYAHAYLTISALSSADDASGCFRNGRDIKFASTHNPRISCDSWTTGFTAIPLAAGLIIDGRDNAVEIRRFREMAMQGDPKSRLYVTCEWMPPSLKDDPKYYLVGRFGRKVDPFEHEPLNKRAWTLQERLLSPRTLHYGSQEMYWECQYCVLCEDGALMTREFPTMEKVVASRYPSGGDESRHDIWHKLVQEYTGRHLTRDQDKLPALSGLANLMASKTGDRYIAGLWGNNIIKDLYWSVEINEPSHHCDDSEHDATMPPATKAIVKRPAQYRAPSWSWAALDGKIEYSHLNEKGIQARCLDIQVPPAGKDKFGRVQLGWMIIEGPLYLLHQVEWEKERYKRVFKFTISVEFQSGTGTKKFGSGHAKFDDEACFPSFALMLDNEHALILRANGMRTFTRIGTVSLVRMSEVNDPSTSAGLVMQGKNESEKLGWSVEDEQAAEIADGSPQIVTLF</sequence>
<feature type="domain" description="Heterokaryon incompatibility" evidence="1">
    <location>
        <begin position="263"/>
        <end position="465"/>
    </location>
</feature>
<dbReference type="InParanoid" id="A0A2J6TS61"/>
<organism evidence="2 3">
    <name type="scientific">Hyaloscypha bicolor E</name>
    <dbReference type="NCBI Taxonomy" id="1095630"/>
    <lineage>
        <taxon>Eukaryota</taxon>
        <taxon>Fungi</taxon>
        <taxon>Dikarya</taxon>
        <taxon>Ascomycota</taxon>
        <taxon>Pezizomycotina</taxon>
        <taxon>Leotiomycetes</taxon>
        <taxon>Helotiales</taxon>
        <taxon>Hyaloscyphaceae</taxon>
        <taxon>Hyaloscypha</taxon>
        <taxon>Hyaloscypha bicolor</taxon>
    </lineage>
</organism>
<dbReference type="GeneID" id="36594407"/>
<evidence type="ECO:0000313" key="2">
    <source>
        <dbReference type="EMBL" id="PMD65860.1"/>
    </source>
</evidence>
<dbReference type="PANTHER" id="PTHR33112:SF16">
    <property type="entry name" value="HETEROKARYON INCOMPATIBILITY DOMAIN-CONTAINING PROTEIN"/>
    <property type="match status" value="1"/>
</dbReference>
<reference evidence="2 3" key="1">
    <citation type="submission" date="2016-04" db="EMBL/GenBank/DDBJ databases">
        <title>A degradative enzymes factory behind the ericoid mycorrhizal symbiosis.</title>
        <authorList>
            <consortium name="DOE Joint Genome Institute"/>
            <person name="Martino E."/>
            <person name="Morin E."/>
            <person name="Grelet G."/>
            <person name="Kuo A."/>
            <person name="Kohler A."/>
            <person name="Daghino S."/>
            <person name="Barry K."/>
            <person name="Choi C."/>
            <person name="Cichocki N."/>
            <person name="Clum A."/>
            <person name="Copeland A."/>
            <person name="Hainaut M."/>
            <person name="Haridas S."/>
            <person name="Labutti K."/>
            <person name="Lindquist E."/>
            <person name="Lipzen A."/>
            <person name="Khouja H.-R."/>
            <person name="Murat C."/>
            <person name="Ohm R."/>
            <person name="Olson A."/>
            <person name="Spatafora J."/>
            <person name="Veneault-Fourrey C."/>
            <person name="Henrissat B."/>
            <person name="Grigoriev I."/>
            <person name="Martin F."/>
            <person name="Perotto S."/>
        </authorList>
    </citation>
    <scope>NUCLEOTIDE SEQUENCE [LARGE SCALE GENOMIC DNA]</scope>
    <source>
        <strain evidence="2 3">E</strain>
    </source>
</reference>
<dbReference type="Pfam" id="PF06985">
    <property type="entry name" value="HET"/>
    <property type="match status" value="1"/>
</dbReference>
<name>A0A2J6TS61_9HELO</name>
<dbReference type="InterPro" id="IPR010730">
    <property type="entry name" value="HET"/>
</dbReference>
<dbReference type="OrthoDB" id="47007at2759"/>
<dbReference type="EMBL" id="KZ613745">
    <property type="protein sequence ID" value="PMD65860.1"/>
    <property type="molecule type" value="Genomic_DNA"/>
</dbReference>
<accession>A0A2J6TS61</accession>
<proteinExistence type="predicted"/>
<dbReference type="AlphaFoldDB" id="A0A2J6TS61"/>